<comment type="caution">
    <text evidence="1">The sequence shown here is derived from an EMBL/GenBank/DDBJ whole genome shotgun (WGS) entry which is preliminary data.</text>
</comment>
<evidence type="ECO:0000313" key="2">
    <source>
        <dbReference type="Proteomes" id="UP000828048"/>
    </source>
</evidence>
<accession>A0ACB7XQ37</accession>
<proteinExistence type="predicted"/>
<gene>
    <name evidence="1" type="ORF">Vadar_006783</name>
</gene>
<keyword evidence="2" id="KW-1185">Reference proteome</keyword>
<dbReference type="EMBL" id="CM037151">
    <property type="protein sequence ID" value="KAH7842568.1"/>
    <property type="molecule type" value="Genomic_DNA"/>
</dbReference>
<protein>
    <submittedName>
        <fullName evidence="1">Uncharacterized protein</fullName>
    </submittedName>
</protein>
<evidence type="ECO:0000313" key="1">
    <source>
        <dbReference type="EMBL" id="KAH7842568.1"/>
    </source>
</evidence>
<dbReference type="Proteomes" id="UP000828048">
    <property type="component" value="Chromosome 1"/>
</dbReference>
<organism evidence="1 2">
    <name type="scientific">Vaccinium darrowii</name>
    <dbReference type="NCBI Taxonomy" id="229202"/>
    <lineage>
        <taxon>Eukaryota</taxon>
        <taxon>Viridiplantae</taxon>
        <taxon>Streptophyta</taxon>
        <taxon>Embryophyta</taxon>
        <taxon>Tracheophyta</taxon>
        <taxon>Spermatophyta</taxon>
        <taxon>Magnoliopsida</taxon>
        <taxon>eudicotyledons</taxon>
        <taxon>Gunneridae</taxon>
        <taxon>Pentapetalae</taxon>
        <taxon>asterids</taxon>
        <taxon>Ericales</taxon>
        <taxon>Ericaceae</taxon>
        <taxon>Vaccinioideae</taxon>
        <taxon>Vaccinieae</taxon>
        <taxon>Vaccinium</taxon>
    </lineage>
</organism>
<sequence length="307" mass="34498">MALSSCLLQSKPYISHLTPFSISSKSHKPSYSIAPQRRRELTSSSISAYISPSPSLTYKLPPDFTTKQLVNALHQQNDEKAEEIFDQLILEGLQPDNITYNAMLHYFCRAGNIKKAADIVQTMASNGCQPNVVTYNHLIHGLCEVGRIEIACSLLITIQMKGMALTPHAYNPLLQALFKQKKTKAAMRLFREMEEKGDPPNAVTYQTVFRGLCSGRGAIEEAVDFVVEMTGKRLTPEFLTFNKLAEGLCALSMEDTLVMLVERIMKTDFFPENEASMIMGFIKIRKFQDALATLGRILNRRNPKRGR</sequence>
<name>A0ACB7XQ37_9ERIC</name>
<reference evidence="1 2" key="1">
    <citation type="journal article" date="2021" name="Hortic Res">
        <title>High-quality reference genome and annotation aids understanding of berry development for evergreen blueberry (Vaccinium darrowii).</title>
        <authorList>
            <person name="Yu J."/>
            <person name="Hulse-Kemp A.M."/>
            <person name="Babiker E."/>
            <person name="Staton M."/>
        </authorList>
    </citation>
    <scope>NUCLEOTIDE SEQUENCE [LARGE SCALE GENOMIC DNA]</scope>
    <source>
        <strain evidence="2">cv. NJ 8807/NJ 8810</strain>
        <tissue evidence="1">Young leaf</tissue>
    </source>
</reference>